<keyword evidence="3" id="KW-1185">Reference proteome</keyword>
<dbReference type="PANTHER" id="PTHR46825">
    <property type="entry name" value="D-ALANYL-D-ALANINE-CARBOXYPEPTIDASE/ENDOPEPTIDASE AMPH"/>
    <property type="match status" value="1"/>
</dbReference>
<feature type="domain" description="Beta-lactamase-related" evidence="1">
    <location>
        <begin position="51"/>
        <end position="371"/>
    </location>
</feature>
<evidence type="ECO:0000313" key="2">
    <source>
        <dbReference type="EMBL" id="NIJ54582.1"/>
    </source>
</evidence>
<protein>
    <submittedName>
        <fullName evidence="2">CubicO group peptidase (Beta-lactamase class C family)</fullName>
    </submittedName>
</protein>
<dbReference type="Gene3D" id="3.40.710.10">
    <property type="entry name" value="DD-peptidase/beta-lactamase superfamily"/>
    <property type="match status" value="1"/>
</dbReference>
<dbReference type="PANTHER" id="PTHR46825:SF12">
    <property type="entry name" value="PENICILLIN-BINDING PROTEIN 4"/>
    <property type="match status" value="1"/>
</dbReference>
<dbReference type="InterPro" id="IPR050491">
    <property type="entry name" value="AmpC-like"/>
</dbReference>
<proteinExistence type="predicted"/>
<dbReference type="EMBL" id="JAASQJ010000003">
    <property type="protein sequence ID" value="NIJ54582.1"/>
    <property type="molecule type" value="Genomic_DNA"/>
</dbReference>
<name>A0ABX0UNZ5_9BACT</name>
<accession>A0ABX0UNZ5</accession>
<sequence length="607" mass="66550">MWPTAVAATAVAATAVVKILENKTKPSMKNQRLFLILSFLFVVFHVHADDLDDFIRSQMQKRGIPGLSLAIIQDGKILKAQSYGFIDKDGKVPVTTNTLFQAGSVSKSVAAMGALYLVEHNKLLLDENVNVKLKSWKVPDNEFTNDKKVTLRGILSHTTGLTVHGFPGYAVGAKIPSVVQILDGTAPANTPPVRVDFVPGSRWRYSGGGYTVMQQLMVDVTGAVFPEFMKNNVLSPLGMKNSTYQQPLPPELAKLTATGHYNNRSLVEGRWHIYPEMAAAGLWTTPSDLARFAISIQNAYAGKSESVLSQSMTRQMLTDQKNRDGLGVFLQGDSTTLRFGHNGRDEGFDALLTASVNKGQGIVIMINANDNSLMMGRIVDFIADYYHWDGFPVKSAKPAAVDVDSKTLTAFEGRYELFNNRIVTFDAENQRLFTIEDGFIDEEFVPVANNTFTSTDRNVSVIFNPDANGNVTAFTLKDKDQGYERTVPRIGPLADANKTNADPDPSRTPKIMAALQAMVKGGKILEEASGLTLGAKRDFAGGMREPETLKSLTFIHSENVAGRGIQRHESDVSEIVTYQLKSNKPDTYILVHLTSDGLVTDCDLVEK</sequence>
<dbReference type="SUPFAM" id="SSF56601">
    <property type="entry name" value="beta-lactamase/transpeptidase-like"/>
    <property type="match status" value="1"/>
</dbReference>
<organism evidence="2 3">
    <name type="scientific">Dyadobacter arcticus</name>
    <dbReference type="NCBI Taxonomy" id="1078754"/>
    <lineage>
        <taxon>Bacteria</taxon>
        <taxon>Pseudomonadati</taxon>
        <taxon>Bacteroidota</taxon>
        <taxon>Cytophagia</taxon>
        <taxon>Cytophagales</taxon>
        <taxon>Spirosomataceae</taxon>
        <taxon>Dyadobacter</taxon>
    </lineage>
</organism>
<evidence type="ECO:0000259" key="1">
    <source>
        <dbReference type="Pfam" id="PF00144"/>
    </source>
</evidence>
<dbReference type="InterPro" id="IPR012338">
    <property type="entry name" value="Beta-lactam/transpept-like"/>
</dbReference>
<comment type="caution">
    <text evidence="2">The sequence shown here is derived from an EMBL/GenBank/DDBJ whole genome shotgun (WGS) entry which is preliminary data.</text>
</comment>
<gene>
    <name evidence="2" type="ORF">FHS68_003764</name>
</gene>
<dbReference type="Proteomes" id="UP001179181">
    <property type="component" value="Unassembled WGS sequence"/>
</dbReference>
<dbReference type="Pfam" id="PF00144">
    <property type="entry name" value="Beta-lactamase"/>
    <property type="match status" value="1"/>
</dbReference>
<dbReference type="RefSeq" id="WP_167272953.1">
    <property type="nucleotide sequence ID" value="NZ_JAASQJ010000003.1"/>
</dbReference>
<evidence type="ECO:0000313" key="3">
    <source>
        <dbReference type="Proteomes" id="UP001179181"/>
    </source>
</evidence>
<reference evidence="2 3" key="1">
    <citation type="submission" date="2020-03" db="EMBL/GenBank/DDBJ databases">
        <title>Genomic Encyclopedia of Type Strains, Phase IV (KMG-IV): sequencing the most valuable type-strain genomes for metagenomic binning, comparative biology and taxonomic classification.</title>
        <authorList>
            <person name="Goeker M."/>
        </authorList>
    </citation>
    <scope>NUCLEOTIDE SEQUENCE [LARGE SCALE GENOMIC DNA]</scope>
    <source>
        <strain evidence="2 3">DSM 102865</strain>
    </source>
</reference>
<dbReference type="InterPro" id="IPR001466">
    <property type="entry name" value="Beta-lactam-related"/>
</dbReference>